<feature type="region of interest" description="Disordered" evidence="4">
    <location>
        <begin position="1"/>
        <end position="22"/>
    </location>
</feature>
<dbReference type="SUPFAM" id="SSF56436">
    <property type="entry name" value="C-type lectin-like"/>
    <property type="match status" value="1"/>
</dbReference>
<dbReference type="PROSITE" id="PS00615">
    <property type="entry name" value="C_TYPE_LECTIN_1"/>
    <property type="match status" value="1"/>
</dbReference>
<dbReference type="AlphaFoldDB" id="A0A6P8FU15"/>
<evidence type="ECO:0000256" key="3">
    <source>
        <dbReference type="SAM" id="Coils"/>
    </source>
</evidence>
<evidence type="ECO:0000256" key="1">
    <source>
        <dbReference type="ARBA" id="ARBA00022734"/>
    </source>
</evidence>
<proteinExistence type="predicted"/>
<evidence type="ECO:0000259" key="6">
    <source>
        <dbReference type="PROSITE" id="PS50041"/>
    </source>
</evidence>
<dbReference type="InterPro" id="IPR050111">
    <property type="entry name" value="C-type_lectin/snaclec_domain"/>
</dbReference>
<feature type="coiled-coil region" evidence="3">
    <location>
        <begin position="141"/>
        <end position="168"/>
    </location>
</feature>
<dbReference type="InterPro" id="IPR018378">
    <property type="entry name" value="C-type_lectin_CS"/>
</dbReference>
<dbReference type="InterPro" id="IPR033989">
    <property type="entry name" value="CD209-like_CTLD"/>
</dbReference>
<feature type="domain" description="C-type lectin" evidence="6">
    <location>
        <begin position="179"/>
        <end position="308"/>
    </location>
</feature>
<sequence length="320" mass="36476">MSGGETDISPKMSGGETGLQERGRYEDFNGEDQTLDDLEKVSLFTARSYGSSDRYRLATGILGLACAALLMAVISMAVLKNGTNENQSSFNITGMRRELELLRDNNATLTAARLSLQYDYDIVHWEYYQSEHQFLRYESYCSDLLFQIETLEDKKKEQELRIDQIERSCLRCPPGWDLLNDTCYYFPISSEIQRRGWDEARADCTKRGADLAIVDTLEKQIFIAGVLQALHDEGFSYRSGYWIGLRDKDTEGTWKWTTGSLLSRGYWMDGEPNDDYGYEDCVATYPTVNPLKSWNDVPCRHPLKWICAKGPQPVTASLDS</sequence>
<keyword evidence="7" id="KW-1185">Reference proteome</keyword>
<dbReference type="GeneID" id="116221167"/>
<accession>A0A6P8FU15</accession>
<keyword evidence="2" id="KW-1015">Disulfide bond</keyword>
<dbReference type="KEGG" id="char:116221167"/>
<evidence type="ECO:0000313" key="7">
    <source>
        <dbReference type="Proteomes" id="UP000515152"/>
    </source>
</evidence>
<keyword evidence="5" id="KW-1133">Transmembrane helix</keyword>
<dbReference type="RefSeq" id="XP_031426930.1">
    <property type="nucleotide sequence ID" value="XM_031571070.2"/>
</dbReference>
<keyword evidence="5" id="KW-0812">Transmembrane</keyword>
<name>A0A6P8FU15_CLUHA</name>
<dbReference type="InterPro" id="IPR001304">
    <property type="entry name" value="C-type_lectin-like"/>
</dbReference>
<feature type="transmembrane region" description="Helical" evidence="5">
    <location>
        <begin position="57"/>
        <end position="79"/>
    </location>
</feature>
<dbReference type="Gene3D" id="3.10.100.10">
    <property type="entry name" value="Mannose-Binding Protein A, subunit A"/>
    <property type="match status" value="1"/>
</dbReference>
<dbReference type="PANTHER" id="PTHR22803">
    <property type="entry name" value="MANNOSE, PHOSPHOLIPASE, LECTIN RECEPTOR RELATED"/>
    <property type="match status" value="1"/>
</dbReference>
<evidence type="ECO:0000256" key="5">
    <source>
        <dbReference type="SAM" id="Phobius"/>
    </source>
</evidence>
<organism evidence="7 8">
    <name type="scientific">Clupea harengus</name>
    <name type="common">Atlantic herring</name>
    <dbReference type="NCBI Taxonomy" id="7950"/>
    <lineage>
        <taxon>Eukaryota</taxon>
        <taxon>Metazoa</taxon>
        <taxon>Chordata</taxon>
        <taxon>Craniata</taxon>
        <taxon>Vertebrata</taxon>
        <taxon>Euteleostomi</taxon>
        <taxon>Actinopterygii</taxon>
        <taxon>Neopterygii</taxon>
        <taxon>Teleostei</taxon>
        <taxon>Clupei</taxon>
        <taxon>Clupeiformes</taxon>
        <taxon>Clupeoidei</taxon>
        <taxon>Clupeidae</taxon>
        <taxon>Clupea</taxon>
    </lineage>
</organism>
<evidence type="ECO:0000256" key="4">
    <source>
        <dbReference type="SAM" id="MobiDB-lite"/>
    </source>
</evidence>
<evidence type="ECO:0000313" key="8">
    <source>
        <dbReference type="RefSeq" id="XP_031426930.1"/>
    </source>
</evidence>
<evidence type="ECO:0000256" key="2">
    <source>
        <dbReference type="ARBA" id="ARBA00023157"/>
    </source>
</evidence>
<dbReference type="OrthoDB" id="6337382at2759"/>
<keyword evidence="3" id="KW-0175">Coiled coil</keyword>
<keyword evidence="5" id="KW-0472">Membrane</keyword>
<evidence type="ECO:0000313" key="9">
    <source>
        <dbReference type="RefSeq" id="XP_042564282.1"/>
    </source>
</evidence>
<dbReference type="Proteomes" id="UP000515152">
    <property type="component" value="Chromosome 7"/>
</dbReference>
<dbReference type="RefSeq" id="XP_042564282.1">
    <property type="nucleotide sequence ID" value="XM_042708348.1"/>
</dbReference>
<dbReference type="CDD" id="cd03590">
    <property type="entry name" value="CLECT_DC-SIGN_like"/>
    <property type="match status" value="1"/>
</dbReference>
<dbReference type="GO" id="GO:0030246">
    <property type="term" value="F:carbohydrate binding"/>
    <property type="evidence" value="ECO:0007669"/>
    <property type="project" value="UniProtKB-KW"/>
</dbReference>
<dbReference type="SMART" id="SM00034">
    <property type="entry name" value="CLECT"/>
    <property type="match status" value="1"/>
</dbReference>
<protein>
    <submittedName>
        <fullName evidence="8 9">C-type lectin domain family 4 member G-like isoform X1</fullName>
    </submittedName>
</protein>
<reference evidence="8 9" key="1">
    <citation type="submission" date="2025-04" db="UniProtKB">
        <authorList>
            <consortium name="RefSeq"/>
        </authorList>
    </citation>
    <scope>IDENTIFICATION</scope>
</reference>
<dbReference type="PROSITE" id="PS50041">
    <property type="entry name" value="C_TYPE_LECTIN_2"/>
    <property type="match status" value="1"/>
</dbReference>
<gene>
    <name evidence="8 9" type="primary">LOC116221167</name>
</gene>
<keyword evidence="1" id="KW-0430">Lectin</keyword>
<dbReference type="Pfam" id="PF00059">
    <property type="entry name" value="Lectin_C"/>
    <property type="match status" value="1"/>
</dbReference>
<dbReference type="InterPro" id="IPR016187">
    <property type="entry name" value="CTDL_fold"/>
</dbReference>
<dbReference type="InterPro" id="IPR016186">
    <property type="entry name" value="C-type_lectin-like/link_sf"/>
</dbReference>